<name>A0ABX5XMG4_9BACT</name>
<protein>
    <recommendedName>
        <fullName evidence="3">HPr kinase/phosphorylase</fullName>
    </recommendedName>
</protein>
<dbReference type="Proteomes" id="UP000318081">
    <property type="component" value="Chromosome"/>
</dbReference>
<proteinExistence type="predicted"/>
<dbReference type="Gene3D" id="3.40.50.300">
    <property type="entry name" value="P-loop containing nucleotide triphosphate hydrolases"/>
    <property type="match status" value="1"/>
</dbReference>
<dbReference type="Pfam" id="PF14907">
    <property type="entry name" value="NTP_transf_5"/>
    <property type="match status" value="1"/>
</dbReference>
<sequence length="714" mass="81227">MLIKDVALTEVFASLRSEGLGFSFGPYEFRIRSDLRVIAEAIHVLQAHREFRQAESLPDFTLDFQAGRERFRHVTICSVDGVIWHTWPKRLSVAAMEWITSWCFFRQSYNHLAFHAAAAVLPGTDQAIVFPGDSGAGKSTLASTLMLSGWKLLSDETALFNLDAQRVYGLGRPTILKGHSLDLIRERFGDQAAFGPQAKILDPPSAIAHLRPTPESVANSGATFPIGAFVLPYRSPDPSTPCQFERLSIDEIFVQLTQLGINYRMMGRRGFDDTIRLARTVPAYRLRYHDAGDAERYLREQDLFATASPAVVDEPVGAAEQRLAFKRDTTSNRSARTSQVDVCADDGGDLETERDPAEVLRLVNRLREDPAVCLHWDLRTWDRAIRFANHTSSLAQIAHDLQRGGHVEQLPAGVRSRLARENWLTAFNHRIIRYETDAVGRILAPLNVPLVLLKGSAYLTAGCDWAAGRTTGDIDLLVRQQDLDRVDRLMRENEFAPNDSNSERDEQYYRRWLHELAPRRHVYRGIEIDLHFRLLPVCDPFSFETNEFIERSRPIEGGPYRWLDPVDGVIHSTINLGHTGEYRRAFRDLWDLRHLIEQADDVTDFDWSELATRTVSLGLIKTVTGVLVLASELIGLSIPEGWVREISGKSESDVRQSMVYRLMRSAALPSGRAYRSRRRRVANWFMEHYPVPKIQTWLDPLTWTKRIRFVRGGQ</sequence>
<keyword evidence="2" id="KW-1185">Reference proteome</keyword>
<evidence type="ECO:0000313" key="2">
    <source>
        <dbReference type="Proteomes" id="UP000318081"/>
    </source>
</evidence>
<evidence type="ECO:0000313" key="1">
    <source>
        <dbReference type="EMBL" id="QDV82877.1"/>
    </source>
</evidence>
<dbReference type="EMBL" id="CP036432">
    <property type="protein sequence ID" value="QDV82877.1"/>
    <property type="molecule type" value="Genomic_DNA"/>
</dbReference>
<dbReference type="SUPFAM" id="SSF53795">
    <property type="entry name" value="PEP carboxykinase-like"/>
    <property type="match status" value="1"/>
</dbReference>
<evidence type="ECO:0008006" key="3">
    <source>
        <dbReference type="Google" id="ProtNLM"/>
    </source>
</evidence>
<reference evidence="1 2" key="1">
    <citation type="submission" date="2019-02" db="EMBL/GenBank/DDBJ databases">
        <title>Deep-cultivation of Planctomycetes and their phenomic and genomic characterization uncovers novel biology.</title>
        <authorList>
            <person name="Wiegand S."/>
            <person name="Jogler M."/>
            <person name="Boedeker C."/>
            <person name="Pinto D."/>
            <person name="Vollmers J."/>
            <person name="Rivas-Marin E."/>
            <person name="Kohn T."/>
            <person name="Peeters S.H."/>
            <person name="Heuer A."/>
            <person name="Rast P."/>
            <person name="Oberbeckmann S."/>
            <person name="Bunk B."/>
            <person name="Jeske O."/>
            <person name="Meyerdierks A."/>
            <person name="Storesund J.E."/>
            <person name="Kallscheuer N."/>
            <person name="Luecker S."/>
            <person name="Lage O.M."/>
            <person name="Pohl T."/>
            <person name="Merkel B.J."/>
            <person name="Hornburger P."/>
            <person name="Mueller R.-W."/>
            <person name="Bruemmer F."/>
            <person name="Labrenz M."/>
            <person name="Spormann A.M."/>
            <person name="Op den Camp H."/>
            <person name="Overmann J."/>
            <person name="Amann R."/>
            <person name="Jetten M.S.M."/>
            <person name="Mascher T."/>
            <person name="Medema M.H."/>
            <person name="Devos D.P."/>
            <person name="Kaster A.-K."/>
            <person name="Ovreas L."/>
            <person name="Rohde M."/>
            <person name="Galperin M.Y."/>
            <person name="Jogler C."/>
        </authorList>
    </citation>
    <scope>NUCLEOTIDE SEQUENCE [LARGE SCALE GENOMIC DNA]</scope>
    <source>
        <strain evidence="1 2">TBK1r</strain>
    </source>
</reference>
<gene>
    <name evidence="1" type="ORF">TBK1r_18090</name>
</gene>
<accession>A0ABX5XMG4</accession>
<dbReference type="RefSeq" id="WP_145208988.1">
    <property type="nucleotide sequence ID" value="NZ_CP036432.1"/>
</dbReference>
<dbReference type="InterPro" id="IPR039498">
    <property type="entry name" value="NTP_transf_5"/>
</dbReference>
<dbReference type="InterPro" id="IPR027417">
    <property type="entry name" value="P-loop_NTPase"/>
</dbReference>
<organism evidence="1 2">
    <name type="scientific">Stieleria magnilauensis</name>
    <dbReference type="NCBI Taxonomy" id="2527963"/>
    <lineage>
        <taxon>Bacteria</taxon>
        <taxon>Pseudomonadati</taxon>
        <taxon>Planctomycetota</taxon>
        <taxon>Planctomycetia</taxon>
        <taxon>Pirellulales</taxon>
        <taxon>Pirellulaceae</taxon>
        <taxon>Stieleria</taxon>
    </lineage>
</organism>